<dbReference type="EMBL" id="JADJNC010000009">
    <property type="protein sequence ID" value="MBK7422805.1"/>
    <property type="molecule type" value="Genomic_DNA"/>
</dbReference>
<protein>
    <submittedName>
        <fullName evidence="1">Alpha-ribazole phosphatase family protein</fullName>
    </submittedName>
</protein>
<dbReference type="Gene3D" id="3.40.50.1240">
    <property type="entry name" value="Phosphoglycerate mutase-like"/>
    <property type="match status" value="1"/>
</dbReference>
<dbReference type="PANTHER" id="PTHR48100">
    <property type="entry name" value="BROAD-SPECIFICITY PHOSPHATASE YOR283W-RELATED"/>
    <property type="match status" value="1"/>
</dbReference>
<proteinExistence type="predicted"/>
<evidence type="ECO:0000313" key="1">
    <source>
        <dbReference type="EMBL" id="MBK7422805.1"/>
    </source>
</evidence>
<reference evidence="1" key="1">
    <citation type="submission" date="2020-10" db="EMBL/GenBank/DDBJ databases">
        <title>Connecting structure to function with the recovery of over 1000 high-quality activated sludge metagenome-assembled genomes encoding full-length rRNA genes using long-read sequencing.</title>
        <authorList>
            <person name="Singleton C.M."/>
            <person name="Petriglieri F."/>
            <person name="Kristensen J.M."/>
            <person name="Kirkegaard R.H."/>
            <person name="Michaelsen T.Y."/>
            <person name="Andersen M.H."/>
            <person name="Karst S.M."/>
            <person name="Dueholm M.S."/>
            <person name="Nielsen P.H."/>
            <person name="Albertsen M."/>
        </authorList>
    </citation>
    <scope>NUCLEOTIDE SEQUENCE</scope>
    <source>
        <strain evidence="1">EsbW_18-Q3-R4-48_MAXAC.044</strain>
    </source>
</reference>
<comment type="caution">
    <text evidence="1">The sequence shown here is derived from an EMBL/GenBank/DDBJ whole genome shotgun (WGS) entry which is preliminary data.</text>
</comment>
<accession>A0A9D7FD42</accession>
<dbReference type="SMART" id="SM00855">
    <property type="entry name" value="PGAM"/>
    <property type="match status" value="1"/>
</dbReference>
<organism evidence="1 2">
    <name type="scientific">Candidatus Propionivibrio dominans</name>
    <dbReference type="NCBI Taxonomy" id="2954373"/>
    <lineage>
        <taxon>Bacteria</taxon>
        <taxon>Pseudomonadati</taxon>
        <taxon>Pseudomonadota</taxon>
        <taxon>Betaproteobacteria</taxon>
        <taxon>Rhodocyclales</taxon>
        <taxon>Rhodocyclaceae</taxon>
        <taxon>Propionivibrio</taxon>
    </lineage>
</organism>
<dbReference type="InterPro" id="IPR050275">
    <property type="entry name" value="PGM_Phosphatase"/>
</dbReference>
<evidence type="ECO:0000313" key="2">
    <source>
        <dbReference type="Proteomes" id="UP000886602"/>
    </source>
</evidence>
<name>A0A9D7FD42_9RHOO</name>
<dbReference type="InterPro" id="IPR013078">
    <property type="entry name" value="His_Pase_superF_clade-1"/>
</dbReference>
<sequence length="168" mass="18539">MQIFLIRHPRPLIDAGVCYGRLDIDCADAQHVAARLRALLPEGTPVISSPLRRARQLAEALDPQASIDARLTEVDFGEWEGQTWNDIGRDALDAWAADVFNFCPPGGESPARLQQRAIDFAASLAGSRVALVTHAGVMRALVGHWRQLPLAEWTQLKFEFGSITEIEI</sequence>
<gene>
    <name evidence="1" type="ORF">IPJ48_06730</name>
</gene>
<dbReference type="PANTHER" id="PTHR48100:SF59">
    <property type="entry name" value="ADENOSYLCOBALAMIN_ALPHA-RIBAZOLE PHOSPHATASE"/>
    <property type="match status" value="1"/>
</dbReference>
<dbReference type="AlphaFoldDB" id="A0A9D7FD42"/>
<dbReference type="GO" id="GO:0016791">
    <property type="term" value="F:phosphatase activity"/>
    <property type="evidence" value="ECO:0007669"/>
    <property type="project" value="TreeGrafter"/>
</dbReference>
<dbReference type="Proteomes" id="UP000886602">
    <property type="component" value="Unassembled WGS sequence"/>
</dbReference>
<dbReference type="SUPFAM" id="SSF53254">
    <property type="entry name" value="Phosphoglycerate mutase-like"/>
    <property type="match status" value="1"/>
</dbReference>
<dbReference type="Pfam" id="PF00300">
    <property type="entry name" value="His_Phos_1"/>
    <property type="match status" value="1"/>
</dbReference>
<dbReference type="GO" id="GO:0005737">
    <property type="term" value="C:cytoplasm"/>
    <property type="evidence" value="ECO:0007669"/>
    <property type="project" value="TreeGrafter"/>
</dbReference>
<dbReference type="InterPro" id="IPR029033">
    <property type="entry name" value="His_PPase_superfam"/>
</dbReference>
<dbReference type="CDD" id="cd07067">
    <property type="entry name" value="HP_PGM_like"/>
    <property type="match status" value="1"/>
</dbReference>